<accession>A0ABD3BWR3</accession>
<keyword evidence="5" id="KW-1185">Reference proteome</keyword>
<proteinExistence type="inferred from homology"/>
<feature type="domain" description="Subtilisin-like protease fibronectin type-III" evidence="3">
    <location>
        <begin position="54"/>
        <end position="156"/>
    </location>
</feature>
<gene>
    <name evidence="4" type="ORF">CASFOL_036530</name>
</gene>
<protein>
    <recommendedName>
        <fullName evidence="3">Subtilisin-like protease fibronectin type-III domain-containing protein</fullName>
    </recommendedName>
</protein>
<dbReference type="EMBL" id="JAVIJP010000066">
    <property type="protein sequence ID" value="KAL3621618.1"/>
    <property type="molecule type" value="Genomic_DNA"/>
</dbReference>
<organism evidence="4 5">
    <name type="scientific">Castilleja foliolosa</name>
    <dbReference type="NCBI Taxonomy" id="1961234"/>
    <lineage>
        <taxon>Eukaryota</taxon>
        <taxon>Viridiplantae</taxon>
        <taxon>Streptophyta</taxon>
        <taxon>Embryophyta</taxon>
        <taxon>Tracheophyta</taxon>
        <taxon>Spermatophyta</taxon>
        <taxon>Magnoliopsida</taxon>
        <taxon>eudicotyledons</taxon>
        <taxon>Gunneridae</taxon>
        <taxon>Pentapetalae</taxon>
        <taxon>asterids</taxon>
        <taxon>lamiids</taxon>
        <taxon>Lamiales</taxon>
        <taxon>Orobanchaceae</taxon>
        <taxon>Pedicularideae</taxon>
        <taxon>Castillejinae</taxon>
        <taxon>Castilleja</taxon>
    </lineage>
</organism>
<dbReference type="InterPro" id="IPR041469">
    <property type="entry name" value="Subtilisin-like_FN3"/>
</dbReference>
<evidence type="ECO:0000313" key="5">
    <source>
        <dbReference type="Proteomes" id="UP001632038"/>
    </source>
</evidence>
<reference evidence="5" key="1">
    <citation type="journal article" date="2024" name="IScience">
        <title>Strigolactones Initiate the Formation of Haustorium-like Structures in Castilleja.</title>
        <authorList>
            <person name="Buerger M."/>
            <person name="Peterson D."/>
            <person name="Chory J."/>
        </authorList>
    </citation>
    <scope>NUCLEOTIDE SEQUENCE [LARGE SCALE GENOMIC DNA]</scope>
</reference>
<evidence type="ECO:0000256" key="1">
    <source>
        <dbReference type="ARBA" id="ARBA00011073"/>
    </source>
</evidence>
<comment type="similarity">
    <text evidence="1">Belongs to the peptidase S8 family.</text>
</comment>
<sequence>MNPLKANDPGLIYDIHPDDYILYLCGLNYTDQQVGMIMQNEVQCSLMEIIPEAQLNYPSFSIKLGSGKQVYSRAVTNVGEETSTYELIVENCMEVDIVVSPKELVFIESNQKLTYTVTFSSTRKSGDAKYSGKDSTCIGAAIIWNDGKHRVGSPIYFQDA</sequence>
<dbReference type="Pfam" id="PF17766">
    <property type="entry name" value="fn3_6"/>
    <property type="match status" value="1"/>
</dbReference>
<dbReference type="Gene3D" id="2.60.40.2310">
    <property type="match status" value="1"/>
</dbReference>
<evidence type="ECO:0000313" key="4">
    <source>
        <dbReference type="EMBL" id="KAL3621618.1"/>
    </source>
</evidence>
<evidence type="ECO:0000256" key="2">
    <source>
        <dbReference type="ARBA" id="ARBA00022729"/>
    </source>
</evidence>
<dbReference type="AlphaFoldDB" id="A0ABD3BWR3"/>
<dbReference type="InterPro" id="IPR045051">
    <property type="entry name" value="SBT"/>
</dbReference>
<name>A0ABD3BWR3_9LAMI</name>
<dbReference type="PANTHER" id="PTHR10795">
    <property type="entry name" value="PROPROTEIN CONVERTASE SUBTILISIN/KEXIN"/>
    <property type="match status" value="1"/>
</dbReference>
<keyword evidence="2" id="KW-0732">Signal</keyword>
<dbReference type="Proteomes" id="UP001632038">
    <property type="component" value="Unassembled WGS sequence"/>
</dbReference>
<comment type="caution">
    <text evidence="4">The sequence shown here is derived from an EMBL/GenBank/DDBJ whole genome shotgun (WGS) entry which is preliminary data.</text>
</comment>
<evidence type="ECO:0000259" key="3">
    <source>
        <dbReference type="Pfam" id="PF17766"/>
    </source>
</evidence>